<comment type="caution">
    <text evidence="4">The sequence shown here is derived from an EMBL/GenBank/DDBJ whole genome shotgun (WGS) entry which is preliminary data.</text>
</comment>
<dbReference type="InterPro" id="IPR018253">
    <property type="entry name" value="DnaJ_domain_CS"/>
</dbReference>
<evidence type="ECO:0000256" key="1">
    <source>
        <dbReference type="ARBA" id="ARBA00023186"/>
    </source>
</evidence>
<keyword evidence="1" id="KW-0143">Chaperone</keyword>
<dbReference type="PRINTS" id="PR00625">
    <property type="entry name" value="JDOMAIN"/>
</dbReference>
<dbReference type="AlphaFoldDB" id="A0ABD2QJX5"/>
<gene>
    <name evidence="4" type="primary">DNAJB6</name>
    <name evidence="4" type="ORF">Ciccas_001842</name>
</gene>
<dbReference type="Proteomes" id="UP001626550">
    <property type="component" value="Unassembled WGS sequence"/>
</dbReference>
<evidence type="ECO:0000256" key="2">
    <source>
        <dbReference type="SAM" id="MobiDB-lite"/>
    </source>
</evidence>
<evidence type="ECO:0000259" key="3">
    <source>
        <dbReference type="PROSITE" id="PS50076"/>
    </source>
</evidence>
<name>A0ABD2QJX5_9PLAT</name>
<proteinExistence type="predicted"/>
<sequence length="262" mass="29919">MEKEFDYYQVLEVEKTATGEEIKKAYKKKAILWHPDKHHDDHTKKVAEKKFKQISEAYQVLSDAKKKAHYDRYGKAGAGTIPPHRHRNDNFQHPFGSVFFPSPFDSAFRDPFDLFRDFFGSSNIYHDSPSHSPRHSHHGRSHHHHPYEMRRQHHHHQQRTPVDPFIQHMMNPFIGLGVNPFFGSMTSFSSSGFSSGPGVSFKSVSTSSRFVDGKTIKTTKVCENGKETVTEEVDGVVTQCFVVDKPTLRGGSADSNEIIIIH</sequence>
<dbReference type="PANTHER" id="PTHR45168:SF3">
    <property type="entry name" value="DNAJ HEAT SHOCK PROTEIN FAMILY (HSP40) MEMBER B2"/>
    <property type="match status" value="1"/>
</dbReference>
<dbReference type="PROSITE" id="PS00636">
    <property type="entry name" value="DNAJ_1"/>
    <property type="match status" value="1"/>
</dbReference>
<dbReference type="Pfam" id="PF00226">
    <property type="entry name" value="DnaJ"/>
    <property type="match status" value="1"/>
</dbReference>
<evidence type="ECO:0000313" key="5">
    <source>
        <dbReference type="Proteomes" id="UP001626550"/>
    </source>
</evidence>
<dbReference type="SUPFAM" id="SSF46565">
    <property type="entry name" value="Chaperone J-domain"/>
    <property type="match status" value="1"/>
</dbReference>
<organism evidence="4 5">
    <name type="scientific">Cichlidogyrus casuarinus</name>
    <dbReference type="NCBI Taxonomy" id="1844966"/>
    <lineage>
        <taxon>Eukaryota</taxon>
        <taxon>Metazoa</taxon>
        <taxon>Spiralia</taxon>
        <taxon>Lophotrochozoa</taxon>
        <taxon>Platyhelminthes</taxon>
        <taxon>Monogenea</taxon>
        <taxon>Monopisthocotylea</taxon>
        <taxon>Dactylogyridea</taxon>
        <taxon>Ancyrocephalidae</taxon>
        <taxon>Cichlidogyrus</taxon>
    </lineage>
</organism>
<feature type="region of interest" description="Disordered" evidence="2">
    <location>
        <begin position="126"/>
        <end position="159"/>
    </location>
</feature>
<dbReference type="InterPro" id="IPR001623">
    <property type="entry name" value="DnaJ_domain"/>
</dbReference>
<feature type="domain" description="J" evidence="3">
    <location>
        <begin position="6"/>
        <end position="74"/>
    </location>
</feature>
<feature type="compositionally biased region" description="Basic residues" evidence="2">
    <location>
        <begin position="132"/>
        <end position="158"/>
    </location>
</feature>
<keyword evidence="5" id="KW-1185">Reference proteome</keyword>
<dbReference type="CDD" id="cd06257">
    <property type="entry name" value="DnaJ"/>
    <property type="match status" value="1"/>
</dbReference>
<dbReference type="SMART" id="SM00271">
    <property type="entry name" value="DnaJ"/>
    <property type="match status" value="1"/>
</dbReference>
<dbReference type="PROSITE" id="PS50076">
    <property type="entry name" value="DNAJ_2"/>
    <property type="match status" value="1"/>
</dbReference>
<dbReference type="Gene3D" id="1.10.287.110">
    <property type="entry name" value="DnaJ domain"/>
    <property type="match status" value="1"/>
</dbReference>
<dbReference type="InterPro" id="IPR043183">
    <property type="entry name" value="DNJB2/6-like"/>
</dbReference>
<dbReference type="InterPro" id="IPR036869">
    <property type="entry name" value="J_dom_sf"/>
</dbReference>
<dbReference type="PANTHER" id="PTHR45168">
    <property type="entry name" value="DNAJ HOMOLOG SUBFAMILY B MEMBER 2"/>
    <property type="match status" value="1"/>
</dbReference>
<evidence type="ECO:0000313" key="4">
    <source>
        <dbReference type="EMBL" id="KAL3319477.1"/>
    </source>
</evidence>
<dbReference type="EMBL" id="JBJKFK010000132">
    <property type="protein sequence ID" value="KAL3319477.1"/>
    <property type="molecule type" value="Genomic_DNA"/>
</dbReference>
<reference evidence="4 5" key="1">
    <citation type="submission" date="2024-11" db="EMBL/GenBank/DDBJ databases">
        <title>Adaptive evolution of stress response genes in parasites aligns with host niche diversity.</title>
        <authorList>
            <person name="Hahn C."/>
            <person name="Resl P."/>
        </authorList>
    </citation>
    <scope>NUCLEOTIDE SEQUENCE [LARGE SCALE GENOMIC DNA]</scope>
    <source>
        <strain evidence="4">EGGRZ-B1_66</strain>
        <tissue evidence="4">Body</tissue>
    </source>
</reference>
<protein>
    <submittedName>
        <fullName evidence="4">DnaJ subfamily B member 6</fullName>
    </submittedName>
</protein>
<accession>A0ABD2QJX5</accession>